<dbReference type="EMBL" id="LR901365">
    <property type="protein sequence ID" value="CAD7248445.1"/>
    <property type="molecule type" value="Genomic_DNA"/>
</dbReference>
<dbReference type="Proteomes" id="UP000677054">
    <property type="component" value="Unassembled WGS sequence"/>
</dbReference>
<organism evidence="2">
    <name type="scientific">Darwinula stevensoni</name>
    <dbReference type="NCBI Taxonomy" id="69355"/>
    <lineage>
        <taxon>Eukaryota</taxon>
        <taxon>Metazoa</taxon>
        <taxon>Ecdysozoa</taxon>
        <taxon>Arthropoda</taxon>
        <taxon>Crustacea</taxon>
        <taxon>Oligostraca</taxon>
        <taxon>Ostracoda</taxon>
        <taxon>Podocopa</taxon>
        <taxon>Podocopida</taxon>
        <taxon>Darwinulocopina</taxon>
        <taxon>Darwinuloidea</taxon>
        <taxon>Darwinulidae</taxon>
        <taxon>Darwinula</taxon>
    </lineage>
</organism>
<evidence type="ECO:0000313" key="3">
    <source>
        <dbReference type="Proteomes" id="UP000677054"/>
    </source>
</evidence>
<sequence>MFSMVMLRFLLCLAAFLPAAFGAPLETFEDLVRAFRAGHRVAANFDTRLCEHDDTPEPFLASVHFSQWEYEETADLASVIAIESFVTQRGTFVLLIMVAGSDGGAEINGFEVSFETDLIVDSFLVACTVGLGAFFVEKGNHQPDTAVGSYDQLMTVLTDGRQLSIVLTMNECEGFVEPEVNLAEFGSSYYQFYVIPDETGDGAVIVEWPGLFLSQVQDETVYSMLRLIVGQDGSVSFRGNYYNTQTWQDEFFDQEGFQCVLGESANFYFAADDAYDSFGTYSELSAAFFAGKEIQAAVNIPMCTPIEGNLPGILYAGTKVELWERWFSSDILFYQSIVNLAGEIVQQVFTLDGEEILVAAETVNPADPGAVPETVRFSCPIGSGSMFSAPAFDQSELREYALVVKAELSGAKLSAQLNFSECVDVSGMFTYGIVRAHLQNLLVRDLDTEEETLFASAFSGRYDADHAAFTYEVWGVSIDGNNQAKIFPGFWDYNPLTGEFLNLFEEVVVECTLGEGLIISEEA</sequence>
<feature type="chain" id="PRO_5036209730" evidence="1">
    <location>
        <begin position="23"/>
        <end position="523"/>
    </location>
</feature>
<evidence type="ECO:0000313" key="2">
    <source>
        <dbReference type="EMBL" id="CAD7248445.1"/>
    </source>
</evidence>
<keyword evidence="3" id="KW-1185">Reference proteome</keyword>
<dbReference type="EMBL" id="CAJPEV010001848">
    <property type="protein sequence ID" value="CAG0894589.1"/>
    <property type="molecule type" value="Genomic_DNA"/>
</dbReference>
<dbReference type="AlphaFoldDB" id="A0A7R9A819"/>
<accession>A0A7R9A819</accession>
<evidence type="ECO:0000256" key="1">
    <source>
        <dbReference type="SAM" id="SignalP"/>
    </source>
</evidence>
<feature type="signal peptide" evidence="1">
    <location>
        <begin position="1"/>
        <end position="22"/>
    </location>
</feature>
<proteinExistence type="predicted"/>
<gene>
    <name evidence="2" type="ORF">DSTB1V02_LOCUS8258</name>
</gene>
<keyword evidence="1" id="KW-0732">Signal</keyword>
<reference evidence="2" key="1">
    <citation type="submission" date="2020-11" db="EMBL/GenBank/DDBJ databases">
        <authorList>
            <person name="Tran Van P."/>
        </authorList>
    </citation>
    <scope>NUCLEOTIDE SEQUENCE</scope>
</reference>
<name>A0A7R9A819_9CRUS</name>
<protein>
    <submittedName>
        <fullName evidence="2">Uncharacterized protein</fullName>
    </submittedName>
</protein>